<dbReference type="Gene3D" id="3.40.50.300">
    <property type="entry name" value="P-loop containing nucleotide triphosphate hydrolases"/>
    <property type="match status" value="1"/>
</dbReference>
<evidence type="ECO:0000256" key="4">
    <source>
        <dbReference type="ARBA" id="ARBA00022741"/>
    </source>
</evidence>
<keyword evidence="3" id="KW-1003">Cell membrane</keyword>
<comment type="similarity">
    <text evidence="9">Belongs to the ABC transporter superfamily. Drug exporter-1 (DrugE1) (TC 3.A.1.105) family.</text>
</comment>
<dbReference type="Proteomes" id="UP001597145">
    <property type="component" value="Unassembled WGS sequence"/>
</dbReference>
<dbReference type="PANTHER" id="PTHR42711:SF19">
    <property type="entry name" value="DOXORUBICIN RESISTANCE ATP-BINDING PROTEIN DRRA"/>
    <property type="match status" value="1"/>
</dbReference>
<evidence type="ECO:0000256" key="9">
    <source>
        <dbReference type="ARBA" id="ARBA00049985"/>
    </source>
</evidence>
<dbReference type="GO" id="GO:0005524">
    <property type="term" value="F:ATP binding"/>
    <property type="evidence" value="ECO:0007669"/>
    <property type="project" value="UniProtKB-KW"/>
</dbReference>
<evidence type="ECO:0000256" key="1">
    <source>
        <dbReference type="ARBA" id="ARBA00004202"/>
    </source>
</evidence>
<evidence type="ECO:0000259" key="10">
    <source>
        <dbReference type="PROSITE" id="PS50893"/>
    </source>
</evidence>
<keyword evidence="5 11" id="KW-0067">ATP-binding</keyword>
<keyword evidence="6" id="KW-1278">Translocase</keyword>
<protein>
    <submittedName>
        <fullName evidence="11">ATP-binding cassette domain-containing protein</fullName>
    </submittedName>
</protein>
<keyword evidence="12" id="KW-1185">Reference proteome</keyword>
<keyword evidence="4" id="KW-0547">Nucleotide-binding</keyword>
<dbReference type="PROSITE" id="PS50893">
    <property type="entry name" value="ABC_TRANSPORTER_2"/>
    <property type="match status" value="1"/>
</dbReference>
<evidence type="ECO:0000256" key="7">
    <source>
        <dbReference type="ARBA" id="ARBA00023136"/>
    </source>
</evidence>
<keyword evidence="8" id="KW-0046">Antibiotic resistance</keyword>
<dbReference type="Pfam" id="PF00005">
    <property type="entry name" value="ABC_tran"/>
    <property type="match status" value="1"/>
</dbReference>
<organism evidence="11 12">
    <name type="scientific">Pseudonocardia aurantiaca</name>
    <dbReference type="NCBI Taxonomy" id="75290"/>
    <lineage>
        <taxon>Bacteria</taxon>
        <taxon>Bacillati</taxon>
        <taxon>Actinomycetota</taxon>
        <taxon>Actinomycetes</taxon>
        <taxon>Pseudonocardiales</taxon>
        <taxon>Pseudonocardiaceae</taxon>
        <taxon>Pseudonocardia</taxon>
    </lineage>
</organism>
<dbReference type="InterPro" id="IPR005894">
    <property type="entry name" value="DrrA"/>
</dbReference>
<dbReference type="InterPro" id="IPR027417">
    <property type="entry name" value="P-loop_NTPase"/>
</dbReference>
<dbReference type="EMBL" id="JBHUCP010000008">
    <property type="protein sequence ID" value="MFD1530588.1"/>
    <property type="molecule type" value="Genomic_DNA"/>
</dbReference>
<name>A0ABW4FJ02_9PSEU</name>
<keyword evidence="2" id="KW-0813">Transport</keyword>
<dbReference type="PANTHER" id="PTHR42711">
    <property type="entry name" value="ABC TRANSPORTER ATP-BINDING PROTEIN"/>
    <property type="match status" value="1"/>
</dbReference>
<sequence>MTVAVVAEGLVRAYGPVRALDGLDLVVARGSVCAVLGPNGAGKTTAIRVLATLTVPDAGRATVLGHDVVRDAALVRASIGLAGQHAAVDDDLTGRENLEILGRMHHLGRRAARERAGELLDRFDLADAADRLVKTWSGGMRRRLDLIASVVVAPPVLFLDEPTTGLDPRSRTEIWTTVRELVAAGTTVLLTTQYLEEADRLANDIVIVDGGRTVATGSPDVLKDSIGVRVDVIVETPAELPAAAAALAEYARGEPEIDEAALRISAPVAGAAVTVPGAVRMLDAAGVAVLDVGIRRPTLDEVFLHLVGRRPRQEEAAA</sequence>
<reference evidence="12" key="1">
    <citation type="journal article" date="2019" name="Int. J. Syst. Evol. Microbiol.">
        <title>The Global Catalogue of Microorganisms (GCM) 10K type strain sequencing project: providing services to taxonomists for standard genome sequencing and annotation.</title>
        <authorList>
            <consortium name="The Broad Institute Genomics Platform"/>
            <consortium name="The Broad Institute Genome Sequencing Center for Infectious Disease"/>
            <person name="Wu L."/>
            <person name="Ma J."/>
        </authorList>
    </citation>
    <scope>NUCLEOTIDE SEQUENCE [LARGE SCALE GENOMIC DNA]</scope>
    <source>
        <strain evidence="12">JCM 12165</strain>
    </source>
</reference>
<dbReference type="NCBIfam" id="TIGR01188">
    <property type="entry name" value="drrA"/>
    <property type="match status" value="1"/>
</dbReference>
<evidence type="ECO:0000256" key="5">
    <source>
        <dbReference type="ARBA" id="ARBA00022840"/>
    </source>
</evidence>
<comment type="subcellular location">
    <subcellularLocation>
        <location evidence="1">Cell membrane</location>
        <topology evidence="1">Peripheral membrane protein</topology>
    </subcellularLocation>
</comment>
<evidence type="ECO:0000256" key="6">
    <source>
        <dbReference type="ARBA" id="ARBA00022967"/>
    </source>
</evidence>
<keyword evidence="7" id="KW-0472">Membrane</keyword>
<dbReference type="SUPFAM" id="SSF52540">
    <property type="entry name" value="P-loop containing nucleoside triphosphate hydrolases"/>
    <property type="match status" value="1"/>
</dbReference>
<feature type="domain" description="ABC transporter" evidence="10">
    <location>
        <begin position="5"/>
        <end position="235"/>
    </location>
</feature>
<dbReference type="SMART" id="SM00382">
    <property type="entry name" value="AAA"/>
    <property type="match status" value="1"/>
</dbReference>
<evidence type="ECO:0000256" key="3">
    <source>
        <dbReference type="ARBA" id="ARBA00022475"/>
    </source>
</evidence>
<dbReference type="InterPro" id="IPR003439">
    <property type="entry name" value="ABC_transporter-like_ATP-bd"/>
</dbReference>
<evidence type="ECO:0000313" key="11">
    <source>
        <dbReference type="EMBL" id="MFD1530588.1"/>
    </source>
</evidence>
<comment type="caution">
    <text evidence="11">The sequence shown here is derived from an EMBL/GenBank/DDBJ whole genome shotgun (WGS) entry which is preliminary data.</text>
</comment>
<gene>
    <name evidence="11" type="ORF">ACFSCY_14150</name>
</gene>
<evidence type="ECO:0000256" key="2">
    <source>
        <dbReference type="ARBA" id="ARBA00022448"/>
    </source>
</evidence>
<accession>A0ABW4FJ02</accession>
<dbReference type="RefSeq" id="WP_343988050.1">
    <property type="nucleotide sequence ID" value="NZ_BAAAJG010000029.1"/>
</dbReference>
<evidence type="ECO:0000256" key="8">
    <source>
        <dbReference type="ARBA" id="ARBA00023251"/>
    </source>
</evidence>
<proteinExistence type="inferred from homology"/>
<dbReference type="InterPro" id="IPR050763">
    <property type="entry name" value="ABC_transporter_ATP-binding"/>
</dbReference>
<dbReference type="InterPro" id="IPR003593">
    <property type="entry name" value="AAA+_ATPase"/>
</dbReference>
<evidence type="ECO:0000313" key="12">
    <source>
        <dbReference type="Proteomes" id="UP001597145"/>
    </source>
</evidence>